<comment type="catalytic activity">
    <reaction evidence="3">
        <text>spectinomycin + ATP = 9-O-adenylylspectinomycin + diphosphate</text>
        <dbReference type="Rhea" id="RHEA:63228"/>
        <dbReference type="ChEBI" id="CHEBI:30616"/>
        <dbReference type="ChEBI" id="CHEBI:33019"/>
        <dbReference type="ChEBI" id="CHEBI:146260"/>
        <dbReference type="ChEBI" id="CHEBI:146261"/>
    </reaction>
</comment>
<evidence type="ECO:0000313" key="6">
    <source>
        <dbReference type="EMBL" id="ONM47899.1"/>
    </source>
</evidence>
<feature type="domain" description="Polymerase nucleotidyl transferase" evidence="4">
    <location>
        <begin position="19"/>
        <end position="51"/>
    </location>
</feature>
<keyword evidence="1 6" id="KW-0808">Transferase</keyword>
<dbReference type="STRING" id="1538463.B0T36_06270"/>
<evidence type="ECO:0000256" key="3">
    <source>
        <dbReference type="ARBA" id="ARBA00047831"/>
    </source>
</evidence>
<dbReference type="EMBL" id="MUMY01000012">
    <property type="protein sequence ID" value="ONM47899.1"/>
    <property type="molecule type" value="Genomic_DNA"/>
</dbReference>
<evidence type="ECO:0000256" key="2">
    <source>
        <dbReference type="ARBA" id="ARBA00023251"/>
    </source>
</evidence>
<feature type="domain" description="Adenylyltransferase AadA C-terminal" evidence="5">
    <location>
        <begin position="143"/>
        <end position="243"/>
    </location>
</feature>
<comment type="caution">
    <text evidence="6">The sequence shown here is derived from an EMBL/GenBank/DDBJ whole genome shotgun (WGS) entry which is preliminary data.</text>
</comment>
<accession>A0A1V2TEH0</accession>
<dbReference type="OrthoDB" id="7058480at2"/>
<dbReference type="CDD" id="cd05403">
    <property type="entry name" value="NT_KNTase_like"/>
    <property type="match status" value="1"/>
</dbReference>
<evidence type="ECO:0000256" key="1">
    <source>
        <dbReference type="ARBA" id="ARBA00022679"/>
    </source>
</evidence>
<dbReference type="InterPro" id="IPR024172">
    <property type="entry name" value="AadA/Aad9"/>
</dbReference>
<reference evidence="6 7" key="1">
    <citation type="journal article" date="2016" name="Antonie Van Leeuwenhoek">
        <title>Nocardia donostiensis sp. nov., isolated from human respiratory specimens.</title>
        <authorList>
            <person name="Ercibengoa M."/>
            <person name="Bell M."/>
            <person name="Marimon J.M."/>
            <person name="Humrighouse B."/>
            <person name="Klenk H.P."/>
            <person name="Potter G."/>
            <person name="Perez-Trallero E."/>
        </authorList>
    </citation>
    <scope>NUCLEOTIDE SEQUENCE [LARGE SCALE GENOMIC DNA]</scope>
    <source>
        <strain evidence="6 7">X1655</strain>
    </source>
</reference>
<dbReference type="InterPro" id="IPR043519">
    <property type="entry name" value="NT_sf"/>
</dbReference>
<organism evidence="6 7">
    <name type="scientific">Nocardia donostiensis</name>
    <dbReference type="NCBI Taxonomy" id="1538463"/>
    <lineage>
        <taxon>Bacteria</taxon>
        <taxon>Bacillati</taxon>
        <taxon>Actinomycetota</taxon>
        <taxon>Actinomycetes</taxon>
        <taxon>Mycobacteriales</taxon>
        <taxon>Nocardiaceae</taxon>
        <taxon>Nocardia</taxon>
    </lineage>
</organism>
<evidence type="ECO:0000259" key="5">
    <source>
        <dbReference type="Pfam" id="PF13427"/>
    </source>
</evidence>
<dbReference type="NCBIfam" id="NF010309">
    <property type="entry name" value="PRK13746.1"/>
    <property type="match status" value="1"/>
</dbReference>
<evidence type="ECO:0000259" key="4">
    <source>
        <dbReference type="Pfam" id="PF01909"/>
    </source>
</evidence>
<dbReference type="SUPFAM" id="SSF81301">
    <property type="entry name" value="Nucleotidyltransferase"/>
    <property type="match status" value="1"/>
</dbReference>
<keyword evidence="7" id="KW-1185">Reference proteome</keyword>
<dbReference type="Proteomes" id="UP000188836">
    <property type="component" value="Unassembled WGS sequence"/>
</dbReference>
<protein>
    <submittedName>
        <fullName evidence="6">Nucleotidyltransferase</fullName>
    </submittedName>
</protein>
<evidence type="ECO:0000313" key="7">
    <source>
        <dbReference type="Proteomes" id="UP000188836"/>
    </source>
</evidence>
<dbReference type="Pfam" id="PF13427">
    <property type="entry name" value="AadA_C"/>
    <property type="match status" value="1"/>
</dbReference>
<gene>
    <name evidence="6" type="ORF">B0T46_14725</name>
</gene>
<dbReference type="AlphaFoldDB" id="A0A1V2TEH0"/>
<name>A0A1V2TEH0_9NOCA</name>
<dbReference type="InterPro" id="IPR025184">
    <property type="entry name" value="AadA_C"/>
</dbReference>
<dbReference type="PIRSF" id="PIRSF000819">
    <property type="entry name" value="Streptomycin_3-adenylyltransf"/>
    <property type="match status" value="1"/>
</dbReference>
<sequence length="252" mass="27878">MKQAESVVRVVETVLGAPVVGAYLLGSAVLGGLRQSSDLDVFVVLDRRLTVRQREQLTGELLTISGEYPPRGPARPVELTAVVHEDVRPWRYPPRCEYQYGEWERVQYERGEVPSAVASPDLALLVTMVLQGDTAVTGPAPARVLDPVPRADLEHAITADIPESLNELDTDTRNVVLRLARTWTTLATGRIEPKDVAAGWALRQLPAEHRPVLEHARAVYLGAEEENWGRLRSSLRPYADYILGVVGTPHTR</sequence>
<dbReference type="GO" id="GO:0046677">
    <property type="term" value="P:response to antibiotic"/>
    <property type="evidence" value="ECO:0007669"/>
    <property type="project" value="UniProtKB-KW"/>
</dbReference>
<keyword evidence="2" id="KW-0046">Antibiotic resistance</keyword>
<dbReference type="Pfam" id="PF01909">
    <property type="entry name" value="NTP_transf_2"/>
    <property type="match status" value="1"/>
</dbReference>
<dbReference type="GO" id="GO:0070566">
    <property type="term" value="F:adenylyltransferase activity"/>
    <property type="evidence" value="ECO:0007669"/>
    <property type="project" value="InterPro"/>
</dbReference>
<dbReference type="InterPro" id="IPR002934">
    <property type="entry name" value="Polymerase_NTP_transf_dom"/>
</dbReference>
<proteinExistence type="predicted"/>